<dbReference type="AlphaFoldDB" id="A0A2J7ZXR7"/>
<feature type="transmembrane region" description="Helical" evidence="1">
    <location>
        <begin position="37"/>
        <end position="60"/>
    </location>
</feature>
<evidence type="ECO:0000313" key="3">
    <source>
        <dbReference type="Proteomes" id="UP000236333"/>
    </source>
</evidence>
<keyword evidence="3" id="KW-1185">Reference proteome</keyword>
<keyword evidence="1" id="KW-0472">Membrane</keyword>
<proteinExistence type="predicted"/>
<evidence type="ECO:0000313" key="2">
    <source>
        <dbReference type="EMBL" id="PNH05052.1"/>
    </source>
</evidence>
<dbReference type="InterPro" id="IPR021788">
    <property type="entry name" value="CPP1-like"/>
</dbReference>
<keyword evidence="1" id="KW-0812">Transmembrane</keyword>
<dbReference type="OrthoDB" id="513574at2759"/>
<gene>
    <name evidence="2" type="ORF">TSOC_008729</name>
</gene>
<dbReference type="EMBL" id="PGGS01000339">
    <property type="protein sequence ID" value="PNH05052.1"/>
    <property type="molecule type" value="Genomic_DNA"/>
</dbReference>
<organism evidence="2 3">
    <name type="scientific">Tetrabaena socialis</name>
    <dbReference type="NCBI Taxonomy" id="47790"/>
    <lineage>
        <taxon>Eukaryota</taxon>
        <taxon>Viridiplantae</taxon>
        <taxon>Chlorophyta</taxon>
        <taxon>core chlorophytes</taxon>
        <taxon>Chlorophyceae</taxon>
        <taxon>CS clade</taxon>
        <taxon>Chlamydomonadales</taxon>
        <taxon>Tetrabaenaceae</taxon>
        <taxon>Tetrabaena</taxon>
    </lineage>
</organism>
<sequence>MELGKAVALVVGCAFAGTLLGSGIEQWLRVDIVPIGSFGSPGGFVAEVTILVTALGCVFLV</sequence>
<name>A0A2J7ZXR7_9CHLO</name>
<accession>A0A2J7ZXR7</accession>
<keyword evidence="1" id="KW-1133">Transmembrane helix</keyword>
<dbReference type="Pfam" id="PF11833">
    <property type="entry name" value="CPP1-like"/>
    <property type="match status" value="1"/>
</dbReference>
<dbReference type="Proteomes" id="UP000236333">
    <property type="component" value="Unassembled WGS sequence"/>
</dbReference>
<evidence type="ECO:0000256" key="1">
    <source>
        <dbReference type="SAM" id="Phobius"/>
    </source>
</evidence>
<comment type="caution">
    <text evidence="2">The sequence shown here is derived from an EMBL/GenBank/DDBJ whole genome shotgun (WGS) entry which is preliminary data.</text>
</comment>
<reference evidence="2 3" key="1">
    <citation type="journal article" date="2017" name="Mol. Biol. Evol.">
        <title>The 4-celled Tetrabaena socialis nuclear genome reveals the essential components for genetic control of cell number at the origin of multicellularity in the volvocine lineage.</title>
        <authorList>
            <person name="Featherston J."/>
            <person name="Arakaki Y."/>
            <person name="Hanschen E.R."/>
            <person name="Ferris P.J."/>
            <person name="Michod R.E."/>
            <person name="Olson B.J.S.C."/>
            <person name="Nozaki H."/>
            <person name="Durand P.M."/>
        </authorList>
    </citation>
    <scope>NUCLEOTIDE SEQUENCE [LARGE SCALE GENOMIC DNA]</scope>
    <source>
        <strain evidence="2 3">NIES-571</strain>
    </source>
</reference>
<protein>
    <submittedName>
        <fullName evidence="2">Uncharacterized protein</fullName>
    </submittedName>
</protein>